<name>A0A1J1JK51_PLAAG</name>
<feature type="repeat" description="TPR" evidence="1">
    <location>
        <begin position="177"/>
        <end position="210"/>
    </location>
</feature>
<dbReference type="Gene3D" id="1.25.40.10">
    <property type="entry name" value="Tetratricopeptide repeat domain"/>
    <property type="match status" value="1"/>
</dbReference>
<dbReference type="InterPro" id="IPR019734">
    <property type="entry name" value="TPR_rpt"/>
</dbReference>
<proteinExistence type="predicted"/>
<sequence length="541" mass="62803">MNQLKREGHLQNAIALDAHQYELNISEPPALLEPGDLLKVSGKLKNISGRDWDIFVGDKETIKIGIQVYEENKPGRQEFRRSLGVDKFVDGATIEFECVIETKPLQQGKIRLVFDVVAEGRYWFEDKGAKPETIIVQILPRTAGNLIKIGNQLKREGRLVEAIANYRHALELNPNLSWLYYNLGDALEKQGNINQATTNYYHAINLNPHSFWLHYRLMEMLYSQGKYYAALSYYKTIMKLPQFKNNFYKNKSKKLLIKLLHKYKVINNDVINFLQENGFDPDQYVTIDNEKWDKLKDSLSVNNQQIDLSQHERKIFSQNGEDGVIKKIFEVIKTTNKYYVEFGVENANECNTRNLRENCGWSGLLMDGGYENKEIGLYQEFITAENINELFKKYKVPQELDLLSIDIDYNDFYIWKSLDEIYQPRVVIIEYNASHLPTEDKVVKYDANAVWDSTNYFGASIRALYNLGKLKGYSLIYANNQGVNLFFVKSSILSQIEPYFKDTNNIFLIYNSPKYGSDISGGHRKDDKNREYITSEEILLT</sequence>
<dbReference type="AlphaFoldDB" id="A0A1J1JK51"/>
<gene>
    <name evidence="2" type="ORF">PLAM_3155</name>
</gene>
<dbReference type="RefSeq" id="WP_254034384.1">
    <property type="nucleotide sequence ID" value="NZ_LR882950.1"/>
</dbReference>
<dbReference type="Pfam" id="PF13414">
    <property type="entry name" value="TPR_11"/>
    <property type="match status" value="1"/>
</dbReference>
<dbReference type="SMART" id="SM00028">
    <property type="entry name" value="TPR"/>
    <property type="match status" value="3"/>
</dbReference>
<dbReference type="PROSITE" id="PS50005">
    <property type="entry name" value="TPR"/>
    <property type="match status" value="2"/>
</dbReference>
<dbReference type="PANTHER" id="PTHR12558">
    <property type="entry name" value="CELL DIVISION CYCLE 16,23,27"/>
    <property type="match status" value="1"/>
</dbReference>
<dbReference type="EMBL" id="LO018304">
    <property type="protein sequence ID" value="CUM61121.1"/>
    <property type="molecule type" value="Genomic_DNA"/>
</dbReference>
<organism evidence="2">
    <name type="scientific">Planktothrix agardhii</name>
    <name type="common">Oscillatoria agardhii</name>
    <dbReference type="NCBI Taxonomy" id="1160"/>
    <lineage>
        <taxon>Bacteria</taxon>
        <taxon>Bacillati</taxon>
        <taxon>Cyanobacteriota</taxon>
        <taxon>Cyanophyceae</taxon>
        <taxon>Oscillatoriophycideae</taxon>
        <taxon>Oscillatoriales</taxon>
        <taxon>Microcoleaceae</taxon>
        <taxon>Planktothrix</taxon>
    </lineage>
</organism>
<dbReference type="SUPFAM" id="SSF48452">
    <property type="entry name" value="TPR-like"/>
    <property type="match status" value="1"/>
</dbReference>
<reference evidence="2" key="1">
    <citation type="submission" date="2015-09" db="EMBL/GenBank/DDBJ databases">
        <authorList>
            <person name="Jackson K.R."/>
            <person name="Lunt B.L."/>
            <person name="Fisher J.N.B."/>
            <person name="Gardner A.V."/>
            <person name="Bailey M.E."/>
            <person name="Deus L.M."/>
            <person name="Earl A.S."/>
            <person name="Gibby P.D."/>
            <person name="Hartmann K.A."/>
            <person name="Liu J.E."/>
            <person name="Manci A.M."/>
            <person name="Nielsen D.A."/>
            <person name="Solomon M.B."/>
            <person name="Breakwell D.P."/>
            <person name="Burnett S.H."/>
            <person name="Grose J.H."/>
        </authorList>
    </citation>
    <scope>NUCLEOTIDE SEQUENCE</scope>
    <source>
        <strain evidence="2">7805</strain>
    </source>
</reference>
<protein>
    <submittedName>
        <fullName evidence="2">Uncharacterized protein</fullName>
    </submittedName>
</protein>
<evidence type="ECO:0000256" key="1">
    <source>
        <dbReference type="PROSITE-ProRule" id="PRU00339"/>
    </source>
</evidence>
<dbReference type="PANTHER" id="PTHR12558:SF13">
    <property type="entry name" value="CELL DIVISION CYCLE PROTEIN 27 HOMOLOG"/>
    <property type="match status" value="1"/>
</dbReference>
<keyword evidence="1" id="KW-0802">TPR repeat</keyword>
<dbReference type="InterPro" id="IPR011990">
    <property type="entry name" value="TPR-like_helical_dom_sf"/>
</dbReference>
<feature type="repeat" description="TPR" evidence="1">
    <location>
        <begin position="143"/>
        <end position="176"/>
    </location>
</feature>
<evidence type="ECO:0000313" key="2">
    <source>
        <dbReference type="EMBL" id="CUM61121.1"/>
    </source>
</evidence>
<accession>A0A1J1JK51</accession>